<evidence type="ECO:0000313" key="1">
    <source>
        <dbReference type="EMBL" id="CTQ67200.1"/>
    </source>
</evidence>
<dbReference type="STRING" id="388408.LAX5112_01263"/>
<sequence>MTATSFTPGPWSITDDFHNPNNIYQEKTYPLFRCMVTPQGDCYRGSAATLQSAEHIDGISVEETQANAHLIAASPEMYEALQEACTSLVIISDQVREAAHSDHKWSGVSEKLLRYAREGQAVLAKARGEAQ</sequence>
<reference evidence="2" key="1">
    <citation type="submission" date="2015-07" db="EMBL/GenBank/DDBJ databases">
        <authorList>
            <person name="Rodrigo-Torres Lidia"/>
            <person name="Arahal R.David."/>
        </authorList>
    </citation>
    <scope>NUCLEOTIDE SEQUENCE [LARGE SCALE GENOMIC DNA]</scope>
    <source>
        <strain evidence="2">CECT 5112</strain>
    </source>
</reference>
<gene>
    <name evidence="1" type="ORF">LAX5112_01263</name>
</gene>
<evidence type="ECO:0000313" key="2">
    <source>
        <dbReference type="Proteomes" id="UP000053235"/>
    </source>
</evidence>
<dbReference type="EMBL" id="CXWD01000004">
    <property type="protein sequence ID" value="CTQ67200.1"/>
    <property type="molecule type" value="Genomic_DNA"/>
</dbReference>
<dbReference type="AlphaFoldDB" id="A0A0M6ZYT2"/>
<dbReference type="OrthoDB" id="7226352at2"/>
<keyword evidence="2" id="KW-1185">Reference proteome</keyword>
<proteinExistence type="predicted"/>
<dbReference type="RefSeq" id="WP_055671098.1">
    <property type="nucleotide sequence ID" value="NZ_CXWD01000004.1"/>
</dbReference>
<organism evidence="1 2">
    <name type="scientific">Roseibium alexandrii</name>
    <dbReference type="NCBI Taxonomy" id="388408"/>
    <lineage>
        <taxon>Bacteria</taxon>
        <taxon>Pseudomonadati</taxon>
        <taxon>Pseudomonadota</taxon>
        <taxon>Alphaproteobacteria</taxon>
        <taxon>Hyphomicrobiales</taxon>
        <taxon>Stappiaceae</taxon>
        <taxon>Roseibium</taxon>
    </lineage>
</organism>
<accession>A0A0M6ZYT2</accession>
<protein>
    <submittedName>
        <fullName evidence="1">Uncharacterized protein</fullName>
    </submittedName>
</protein>
<dbReference type="Proteomes" id="UP000053235">
    <property type="component" value="Unassembled WGS sequence"/>
</dbReference>
<name>A0A0M6ZYT2_9HYPH</name>